<protein>
    <recommendedName>
        <fullName evidence="1">EF-hand domain-containing protein</fullName>
    </recommendedName>
</protein>
<accession>A0AAE1VKM0</accession>
<dbReference type="GO" id="GO:0005509">
    <property type="term" value="F:calcium ion binding"/>
    <property type="evidence" value="ECO:0007669"/>
    <property type="project" value="InterPro"/>
</dbReference>
<gene>
    <name evidence="2" type="ORF">RND71_009132</name>
</gene>
<comment type="caution">
    <text evidence="2">The sequence shown here is derived from an EMBL/GenBank/DDBJ whole genome shotgun (WGS) entry which is preliminary data.</text>
</comment>
<feature type="domain" description="EF-hand" evidence="1">
    <location>
        <begin position="32"/>
        <end position="67"/>
    </location>
</feature>
<reference evidence="2" key="1">
    <citation type="submission" date="2023-12" db="EMBL/GenBank/DDBJ databases">
        <title>Genome assembly of Anisodus tanguticus.</title>
        <authorList>
            <person name="Wang Y.-J."/>
        </authorList>
    </citation>
    <scope>NUCLEOTIDE SEQUENCE</scope>
    <source>
        <strain evidence="2">KB-2021</strain>
        <tissue evidence="2">Leaf</tissue>
    </source>
</reference>
<evidence type="ECO:0000313" key="3">
    <source>
        <dbReference type="Proteomes" id="UP001291623"/>
    </source>
</evidence>
<sequence>MLKIQELVPRVLKQIQDQAIECEDLLKDNGRANIESIKRLFLKLDGDHNSYLTPSELEKLTKNVKFREARLGHQGSDKES</sequence>
<dbReference type="PROSITE" id="PS50222">
    <property type="entry name" value="EF_HAND_2"/>
    <property type="match status" value="1"/>
</dbReference>
<dbReference type="Proteomes" id="UP001291623">
    <property type="component" value="Unassembled WGS sequence"/>
</dbReference>
<evidence type="ECO:0000313" key="2">
    <source>
        <dbReference type="EMBL" id="KAK4373748.1"/>
    </source>
</evidence>
<organism evidence="2 3">
    <name type="scientific">Anisodus tanguticus</name>
    <dbReference type="NCBI Taxonomy" id="243964"/>
    <lineage>
        <taxon>Eukaryota</taxon>
        <taxon>Viridiplantae</taxon>
        <taxon>Streptophyta</taxon>
        <taxon>Embryophyta</taxon>
        <taxon>Tracheophyta</taxon>
        <taxon>Spermatophyta</taxon>
        <taxon>Magnoliopsida</taxon>
        <taxon>eudicotyledons</taxon>
        <taxon>Gunneridae</taxon>
        <taxon>Pentapetalae</taxon>
        <taxon>asterids</taxon>
        <taxon>lamiids</taxon>
        <taxon>Solanales</taxon>
        <taxon>Solanaceae</taxon>
        <taxon>Solanoideae</taxon>
        <taxon>Hyoscyameae</taxon>
        <taxon>Anisodus</taxon>
    </lineage>
</organism>
<dbReference type="InterPro" id="IPR002048">
    <property type="entry name" value="EF_hand_dom"/>
</dbReference>
<dbReference type="AlphaFoldDB" id="A0AAE1VKM0"/>
<dbReference type="SUPFAM" id="SSF47473">
    <property type="entry name" value="EF-hand"/>
    <property type="match status" value="1"/>
</dbReference>
<name>A0AAE1VKM0_9SOLA</name>
<evidence type="ECO:0000259" key="1">
    <source>
        <dbReference type="PROSITE" id="PS50222"/>
    </source>
</evidence>
<keyword evidence="3" id="KW-1185">Reference proteome</keyword>
<dbReference type="InterPro" id="IPR011992">
    <property type="entry name" value="EF-hand-dom_pair"/>
</dbReference>
<proteinExistence type="predicted"/>
<dbReference type="EMBL" id="JAVYJV010000004">
    <property type="protein sequence ID" value="KAK4373748.1"/>
    <property type="molecule type" value="Genomic_DNA"/>
</dbReference>